<dbReference type="Proteomes" id="UP000242188">
    <property type="component" value="Unassembled WGS sequence"/>
</dbReference>
<feature type="region of interest" description="Disordered" evidence="1">
    <location>
        <begin position="26"/>
        <end position="85"/>
    </location>
</feature>
<comment type="caution">
    <text evidence="2">The sequence shown here is derived from an EMBL/GenBank/DDBJ whole genome shotgun (WGS) entry which is preliminary data.</text>
</comment>
<feature type="compositionally biased region" description="Basic residues" evidence="1">
    <location>
        <begin position="37"/>
        <end position="46"/>
    </location>
</feature>
<feature type="region of interest" description="Disordered" evidence="1">
    <location>
        <begin position="97"/>
        <end position="153"/>
    </location>
</feature>
<keyword evidence="3" id="KW-1185">Reference proteome</keyword>
<protein>
    <submittedName>
        <fullName evidence="2">Uncharacterized protein</fullName>
    </submittedName>
</protein>
<feature type="compositionally biased region" description="Low complexity" evidence="1">
    <location>
        <begin position="68"/>
        <end position="80"/>
    </location>
</feature>
<reference evidence="2 3" key="1">
    <citation type="journal article" date="2017" name="Nat. Ecol. Evol.">
        <title>Scallop genome provides insights into evolution of bilaterian karyotype and development.</title>
        <authorList>
            <person name="Wang S."/>
            <person name="Zhang J."/>
            <person name="Jiao W."/>
            <person name="Li J."/>
            <person name="Xun X."/>
            <person name="Sun Y."/>
            <person name="Guo X."/>
            <person name="Huan P."/>
            <person name="Dong B."/>
            <person name="Zhang L."/>
            <person name="Hu X."/>
            <person name="Sun X."/>
            <person name="Wang J."/>
            <person name="Zhao C."/>
            <person name="Wang Y."/>
            <person name="Wang D."/>
            <person name="Huang X."/>
            <person name="Wang R."/>
            <person name="Lv J."/>
            <person name="Li Y."/>
            <person name="Zhang Z."/>
            <person name="Liu B."/>
            <person name="Lu W."/>
            <person name="Hui Y."/>
            <person name="Liang J."/>
            <person name="Zhou Z."/>
            <person name="Hou R."/>
            <person name="Li X."/>
            <person name="Liu Y."/>
            <person name="Li H."/>
            <person name="Ning X."/>
            <person name="Lin Y."/>
            <person name="Zhao L."/>
            <person name="Xing Q."/>
            <person name="Dou J."/>
            <person name="Li Y."/>
            <person name="Mao J."/>
            <person name="Guo H."/>
            <person name="Dou H."/>
            <person name="Li T."/>
            <person name="Mu C."/>
            <person name="Jiang W."/>
            <person name="Fu Q."/>
            <person name="Fu X."/>
            <person name="Miao Y."/>
            <person name="Liu J."/>
            <person name="Yu Q."/>
            <person name="Li R."/>
            <person name="Liao H."/>
            <person name="Li X."/>
            <person name="Kong Y."/>
            <person name="Jiang Z."/>
            <person name="Chourrout D."/>
            <person name="Li R."/>
            <person name="Bao Z."/>
        </authorList>
    </citation>
    <scope>NUCLEOTIDE SEQUENCE [LARGE SCALE GENOMIC DNA]</scope>
    <source>
        <strain evidence="2 3">PY_sf001</strain>
    </source>
</reference>
<organism evidence="2 3">
    <name type="scientific">Mizuhopecten yessoensis</name>
    <name type="common">Japanese scallop</name>
    <name type="synonym">Patinopecten yessoensis</name>
    <dbReference type="NCBI Taxonomy" id="6573"/>
    <lineage>
        <taxon>Eukaryota</taxon>
        <taxon>Metazoa</taxon>
        <taxon>Spiralia</taxon>
        <taxon>Lophotrochozoa</taxon>
        <taxon>Mollusca</taxon>
        <taxon>Bivalvia</taxon>
        <taxon>Autobranchia</taxon>
        <taxon>Pteriomorphia</taxon>
        <taxon>Pectinida</taxon>
        <taxon>Pectinoidea</taxon>
        <taxon>Pectinidae</taxon>
        <taxon>Mizuhopecten</taxon>
    </lineage>
</organism>
<dbReference type="EMBL" id="NEDP02004037">
    <property type="protein sequence ID" value="OWF47095.1"/>
    <property type="molecule type" value="Genomic_DNA"/>
</dbReference>
<dbReference type="AlphaFoldDB" id="A0A210QEC3"/>
<evidence type="ECO:0000313" key="2">
    <source>
        <dbReference type="EMBL" id="OWF47095.1"/>
    </source>
</evidence>
<dbReference type="OrthoDB" id="6115758at2759"/>
<dbReference type="Gene3D" id="1.25.40.10">
    <property type="entry name" value="Tetratricopeptide repeat domain"/>
    <property type="match status" value="1"/>
</dbReference>
<gene>
    <name evidence="2" type="ORF">KP79_PYT12582</name>
</gene>
<feature type="compositionally biased region" description="Polar residues" evidence="1">
    <location>
        <begin position="97"/>
        <end position="115"/>
    </location>
</feature>
<sequence length="1218" mass="138889">MEEGSGLESLIKQRLTRPSYTRMVSWEFSNQQEHNPVKMKRRKSKRQSNVDEESNLSLSSADEDESDVVFSSSNPGPDVSSSDEDCLYFSAEEILSQSDSDTDISQRMTSLNTEGESSKDTESCKEDNIGGRQPHQEKKHAPSKKQKRKRRKQEYVFHGDEILSLLDIAIEPDIISETQELVEDSLACVEKTVPSLVELCLNCTRQRNRHIQLPKGLKNMVKHSYKDFSFRKFQVSWLQNEFSKWQPFENKKSEFFLCKYSDGDDWGSEAIYKCPLPTRNIWNSVFFPKLSQSHNFSEYVNSKTSSILPFTFATHMEPWPNNYDEKSYVFYQRFLGCLATLVDLMMPAVLSNKNIEAGKEHKSESEQILSATKTTIRRVKGALKIRFADVADTFFDKVIPYVFWARGDLQQASALFTKLIDGDKRSRYRAMCMVEVARMHAQLGEPDLACRFYRMAADIALEKGKTTKDSKEVTGQMLMLMASVYDQGMMTAQKAQSAADHWKYVVTSEGFNQGAANMAIISMLCFHSGPGNGPDEHSSFEKARNRLKALSDVCPQCQYYLSMLQALAGQGSDAVNTYREFLQRANMDGDTDAPGLRMLSRSRTNVASYRQRQNVWFALEAMVSKARLPQPLQVLWRSHLQPLRVCDSSSDIPPTEADLCCDNLDLRLNSEGYLTGNMKTLLPPMRSINLDPYTGKLCFPHTPGRTEPWTTLDRFNHEHTPYDSFDNGSIPCPVEVYRDDVGTKVQMMLPMHLNRPDISNDRIRTKHEAVTFFWSDSKGQSAKLSALKIFQQLVYEKMKQTIMREALLQKKSEQWQKDCLKILKYMNDAKREVYFCNIEAMMTDLEEKRKEFPKTPLTNKLMMERSCCHSPCITWNSCYTSYGQTVALSFVFGDEYITVFLDCSSREGFLQSKFKLEPYNVTDFGGIPNRRNNKLAGSEIFYYCAPTIEHCNLIVCGQKGKLLDKIKREDAEQAFPCVIGSSLVLVNFESRLWCWNDKNIKVDETLPLIQKITPLECSVVMVTLRDRESLRFVDTPSLDSVTVRASCDRKGLQITEDGLEIKTSTVKVLNSRSRTEDGHSYRQVILGMDMNLVTLQIPLDNARSIEVVITEVLPICGFPVEHQFVGKQDGYLLSWTQQEDSAKEYKEHLSYFSNNSELLGVLPCLGKGPRSFCPLYLPGDTDTQTDNPGYGLPGWYVYMRDGHDGIIAVKLPISSKTD</sequence>
<feature type="compositionally biased region" description="Basic residues" evidence="1">
    <location>
        <begin position="141"/>
        <end position="152"/>
    </location>
</feature>
<feature type="compositionally biased region" description="Basic and acidic residues" evidence="1">
    <location>
        <begin position="116"/>
        <end position="140"/>
    </location>
</feature>
<accession>A0A210QEC3</accession>
<dbReference type="InterPro" id="IPR011990">
    <property type="entry name" value="TPR-like_helical_dom_sf"/>
</dbReference>
<evidence type="ECO:0000256" key="1">
    <source>
        <dbReference type="SAM" id="MobiDB-lite"/>
    </source>
</evidence>
<dbReference type="SUPFAM" id="SSF48452">
    <property type="entry name" value="TPR-like"/>
    <property type="match status" value="1"/>
</dbReference>
<name>A0A210QEC3_MIZYE</name>
<evidence type="ECO:0000313" key="3">
    <source>
        <dbReference type="Proteomes" id="UP000242188"/>
    </source>
</evidence>
<proteinExistence type="predicted"/>